<organism evidence="8 9">
    <name type="scientific">Senegalia massiliensis</name>
    <dbReference type="NCBI Taxonomy" id="1720316"/>
    <lineage>
        <taxon>Bacteria</taxon>
        <taxon>Bacillati</taxon>
        <taxon>Bacillota</taxon>
        <taxon>Clostridia</taxon>
        <taxon>Eubacteriales</taxon>
        <taxon>Clostridiaceae</taxon>
        <taxon>Senegalia</taxon>
    </lineage>
</organism>
<comment type="caution">
    <text evidence="8">The sequence shown here is derived from an EMBL/GenBank/DDBJ whole genome shotgun (WGS) entry which is preliminary data.</text>
</comment>
<dbReference type="InterPro" id="IPR002676">
    <property type="entry name" value="RimM_N"/>
</dbReference>
<gene>
    <name evidence="5 8" type="primary">rimM</name>
    <name evidence="8" type="ORF">D3Z33_08285</name>
</gene>
<dbReference type="InterPro" id="IPR056792">
    <property type="entry name" value="PRC_RimM"/>
</dbReference>
<reference evidence="8 9" key="1">
    <citation type="submission" date="2018-08" db="EMBL/GenBank/DDBJ databases">
        <title>Murine metabolic-syndrome-specific gut microbial biobank.</title>
        <authorList>
            <person name="Liu C."/>
        </authorList>
    </citation>
    <scope>NUCLEOTIDE SEQUENCE [LARGE SCALE GENOMIC DNA]</scope>
    <source>
        <strain evidence="8 9">583</strain>
    </source>
</reference>
<dbReference type="GO" id="GO:0043022">
    <property type="term" value="F:ribosome binding"/>
    <property type="evidence" value="ECO:0007669"/>
    <property type="project" value="InterPro"/>
</dbReference>
<comment type="subunit">
    <text evidence="5">Binds ribosomal protein uS19.</text>
</comment>
<comment type="function">
    <text evidence="5">An accessory protein needed during the final step in the assembly of 30S ribosomal subunit, possibly for assembly of the head region. Essential for efficient processing of 16S rRNA. May be needed both before and after RbfA during the maturation of 16S rRNA. It has affinity for free ribosomal 30S subunits but not for 70S ribosomes.</text>
</comment>
<evidence type="ECO:0000256" key="2">
    <source>
        <dbReference type="ARBA" id="ARBA00022517"/>
    </source>
</evidence>
<keyword evidence="3 5" id="KW-0698">rRNA processing</keyword>
<name>A0A845R069_9CLOT</name>
<dbReference type="EMBL" id="QXXA01000009">
    <property type="protein sequence ID" value="NBI06848.1"/>
    <property type="molecule type" value="Genomic_DNA"/>
</dbReference>
<dbReference type="InterPro" id="IPR011961">
    <property type="entry name" value="RimM"/>
</dbReference>
<dbReference type="RefSeq" id="WP_160197333.1">
    <property type="nucleotide sequence ID" value="NZ_QXXA01000009.1"/>
</dbReference>
<evidence type="ECO:0000256" key="5">
    <source>
        <dbReference type="HAMAP-Rule" id="MF_00014"/>
    </source>
</evidence>
<protein>
    <recommendedName>
        <fullName evidence="5">Ribosome maturation factor RimM</fullName>
    </recommendedName>
</protein>
<comment type="subcellular location">
    <subcellularLocation>
        <location evidence="5">Cytoplasm</location>
    </subcellularLocation>
</comment>
<sequence length="165" mass="19079">MKNIKVGKIINTHGIRGELKVLPLTDDPKRFSDLKEIYIDDDSYYIQKVGYKKNFPIVKLKEYSNINDVLKFKDKYIYISEDNLVDLEEDSYFIFQIKGLKVFTLEGLEVGIVKDVLTPGANDVYVVKSENKDKEYLIPAVKEFIKEIDLANKKIIINPIEGLLE</sequence>
<comment type="domain">
    <text evidence="5">The PRC barrel domain binds ribosomal protein uS19.</text>
</comment>
<dbReference type="Proteomes" id="UP000467132">
    <property type="component" value="Unassembled WGS sequence"/>
</dbReference>
<dbReference type="Pfam" id="PF24986">
    <property type="entry name" value="PRC_RimM"/>
    <property type="match status" value="1"/>
</dbReference>
<dbReference type="Gene3D" id="2.40.30.60">
    <property type="entry name" value="RimM"/>
    <property type="match status" value="1"/>
</dbReference>
<dbReference type="PANTHER" id="PTHR33692">
    <property type="entry name" value="RIBOSOME MATURATION FACTOR RIMM"/>
    <property type="match status" value="1"/>
</dbReference>
<dbReference type="PANTHER" id="PTHR33692:SF1">
    <property type="entry name" value="RIBOSOME MATURATION FACTOR RIMM"/>
    <property type="match status" value="1"/>
</dbReference>
<dbReference type="GO" id="GO:0042274">
    <property type="term" value="P:ribosomal small subunit biogenesis"/>
    <property type="evidence" value="ECO:0007669"/>
    <property type="project" value="UniProtKB-UniRule"/>
</dbReference>
<comment type="similarity">
    <text evidence="5">Belongs to the RimM family.</text>
</comment>
<proteinExistence type="inferred from homology"/>
<dbReference type="Gene3D" id="2.30.30.240">
    <property type="entry name" value="PRC-barrel domain"/>
    <property type="match status" value="1"/>
</dbReference>
<evidence type="ECO:0000256" key="1">
    <source>
        <dbReference type="ARBA" id="ARBA00022490"/>
    </source>
</evidence>
<evidence type="ECO:0000259" key="6">
    <source>
        <dbReference type="Pfam" id="PF01782"/>
    </source>
</evidence>
<evidence type="ECO:0000313" key="9">
    <source>
        <dbReference type="Proteomes" id="UP000467132"/>
    </source>
</evidence>
<dbReference type="SUPFAM" id="SSF50346">
    <property type="entry name" value="PRC-barrel domain"/>
    <property type="match status" value="1"/>
</dbReference>
<dbReference type="Pfam" id="PF01782">
    <property type="entry name" value="RimM"/>
    <property type="match status" value="1"/>
</dbReference>
<keyword evidence="2 5" id="KW-0690">Ribosome biogenesis</keyword>
<dbReference type="InterPro" id="IPR036976">
    <property type="entry name" value="RimM_N_sf"/>
</dbReference>
<dbReference type="InterPro" id="IPR009000">
    <property type="entry name" value="Transl_B-barrel_sf"/>
</dbReference>
<dbReference type="InterPro" id="IPR011033">
    <property type="entry name" value="PRC_barrel-like_sf"/>
</dbReference>
<dbReference type="SUPFAM" id="SSF50447">
    <property type="entry name" value="Translation proteins"/>
    <property type="match status" value="1"/>
</dbReference>
<evidence type="ECO:0000313" key="8">
    <source>
        <dbReference type="EMBL" id="NBI06848.1"/>
    </source>
</evidence>
<dbReference type="GO" id="GO:0005737">
    <property type="term" value="C:cytoplasm"/>
    <property type="evidence" value="ECO:0007669"/>
    <property type="project" value="UniProtKB-SubCell"/>
</dbReference>
<accession>A0A845R069</accession>
<feature type="domain" description="RimM N-terminal" evidence="6">
    <location>
        <begin position="6"/>
        <end position="82"/>
    </location>
</feature>
<dbReference type="GO" id="GO:0006364">
    <property type="term" value="P:rRNA processing"/>
    <property type="evidence" value="ECO:0007669"/>
    <property type="project" value="UniProtKB-UniRule"/>
</dbReference>
<keyword evidence="9" id="KW-1185">Reference proteome</keyword>
<dbReference type="GO" id="GO:0005840">
    <property type="term" value="C:ribosome"/>
    <property type="evidence" value="ECO:0007669"/>
    <property type="project" value="InterPro"/>
</dbReference>
<dbReference type="AlphaFoldDB" id="A0A845R069"/>
<feature type="domain" description="Ribosome maturation factor RimM PRC barrel" evidence="7">
    <location>
        <begin position="95"/>
        <end position="163"/>
    </location>
</feature>
<keyword evidence="4 5" id="KW-0143">Chaperone</keyword>
<evidence type="ECO:0000256" key="3">
    <source>
        <dbReference type="ARBA" id="ARBA00022552"/>
    </source>
</evidence>
<dbReference type="OrthoDB" id="9810331at2"/>
<dbReference type="NCBIfam" id="TIGR02273">
    <property type="entry name" value="16S_RimM"/>
    <property type="match status" value="1"/>
</dbReference>
<evidence type="ECO:0000259" key="7">
    <source>
        <dbReference type="Pfam" id="PF24986"/>
    </source>
</evidence>
<dbReference type="HAMAP" id="MF_00014">
    <property type="entry name" value="Ribosome_mat_RimM"/>
    <property type="match status" value="1"/>
</dbReference>
<evidence type="ECO:0000256" key="4">
    <source>
        <dbReference type="ARBA" id="ARBA00023186"/>
    </source>
</evidence>
<keyword evidence="1 5" id="KW-0963">Cytoplasm</keyword>